<accession>A0ABW6RZ12</accession>
<proteinExistence type="predicted"/>
<dbReference type="InterPro" id="IPR032465">
    <property type="entry name" value="ACMSD"/>
</dbReference>
<keyword evidence="8" id="KW-1185">Reference proteome</keyword>
<evidence type="ECO:0000313" key="8">
    <source>
        <dbReference type="Proteomes" id="UP001601992"/>
    </source>
</evidence>
<comment type="caution">
    <text evidence="7">The sequence shown here is derived from an EMBL/GenBank/DDBJ whole genome shotgun (WGS) entry which is preliminary data.</text>
</comment>
<dbReference type="InterPro" id="IPR006680">
    <property type="entry name" value="Amidohydro-rel"/>
</dbReference>
<dbReference type="PANTHER" id="PTHR21240">
    <property type="entry name" value="2-AMINO-3-CARBOXYLMUCONATE-6-SEMIALDEHYDE DECARBOXYLASE"/>
    <property type="match status" value="1"/>
</dbReference>
<evidence type="ECO:0000256" key="5">
    <source>
        <dbReference type="ARBA" id="ARBA00038889"/>
    </source>
</evidence>
<organism evidence="7 8">
    <name type="scientific">Nocardia jiangxiensis</name>
    <dbReference type="NCBI Taxonomy" id="282685"/>
    <lineage>
        <taxon>Bacteria</taxon>
        <taxon>Bacillati</taxon>
        <taxon>Actinomycetota</taxon>
        <taxon>Actinomycetes</taxon>
        <taxon>Mycobacteriales</taxon>
        <taxon>Nocardiaceae</taxon>
        <taxon>Nocardia</taxon>
    </lineage>
</organism>
<keyword evidence="1" id="KW-0479">Metal-binding</keyword>
<dbReference type="SUPFAM" id="SSF51556">
    <property type="entry name" value="Metallo-dependent hydrolases"/>
    <property type="match status" value="1"/>
</dbReference>
<evidence type="ECO:0000256" key="4">
    <source>
        <dbReference type="ARBA" id="ARBA00036832"/>
    </source>
</evidence>
<dbReference type="EC" id="4.1.1.52" evidence="5"/>
<dbReference type="Proteomes" id="UP001601992">
    <property type="component" value="Unassembled WGS sequence"/>
</dbReference>
<evidence type="ECO:0000256" key="2">
    <source>
        <dbReference type="ARBA" id="ARBA00022833"/>
    </source>
</evidence>
<keyword evidence="2" id="KW-0862">Zinc</keyword>
<protein>
    <recommendedName>
        <fullName evidence="5">6-methylsalicylate decarboxylase</fullName>
        <ecNumber evidence="5">4.1.1.52</ecNumber>
    </recommendedName>
</protein>
<dbReference type="InterPro" id="IPR032466">
    <property type="entry name" value="Metal_Hydrolase"/>
</dbReference>
<feature type="domain" description="Amidohydrolase-related" evidence="6">
    <location>
        <begin position="4"/>
        <end position="323"/>
    </location>
</feature>
<evidence type="ECO:0000259" key="6">
    <source>
        <dbReference type="Pfam" id="PF04909"/>
    </source>
</evidence>
<sequence>MPLIDTHTHYFPSRLIHGLARRSDSPSVENEDGVRYVRYGRYQRFPLRSAMTDIDAKISEMDRFGIDVSILSVTMPGVDGLGADAIQVAGETNDELAEITSCHAHRLGWVALLPMDEPEAAGTELRRAVAMGARGAMIYSNVAGRPLDLDIDAPVFEAACELDVPILLHPTLPLTAMTLQEFELTSTLGYLFDTTTAALRLTLGGLFTRYPDLKFVVCHAGSLLPYQSGRIDYQAMNRPGGHGPITAAKPSEDLRKLYTDSVCLSPATLRFVVDFFSASHVMAGTDHPQWPIGDGLETLAATELTDAERSAITYRTAAQLFNLPLAEPAASTTTSAAAD</sequence>
<evidence type="ECO:0000313" key="7">
    <source>
        <dbReference type="EMBL" id="MFF3569275.1"/>
    </source>
</evidence>
<comment type="catalytic activity">
    <reaction evidence="4">
        <text>6-methylsalicylate + H(+) = 3-methylphenol + CO2</text>
        <dbReference type="Rhea" id="RHEA:23112"/>
        <dbReference type="ChEBI" id="CHEBI:15378"/>
        <dbReference type="ChEBI" id="CHEBI:16526"/>
        <dbReference type="ChEBI" id="CHEBI:17231"/>
        <dbReference type="ChEBI" id="CHEBI:36658"/>
        <dbReference type="EC" id="4.1.1.52"/>
    </reaction>
    <physiologicalReaction direction="left-to-right" evidence="4">
        <dbReference type="Rhea" id="RHEA:23113"/>
    </physiologicalReaction>
</comment>
<dbReference type="PANTHER" id="PTHR21240:SF29">
    <property type="entry name" value="AMIDOHYDROLASE-RELATED DOMAIN-CONTAINING PROTEIN"/>
    <property type="match status" value="1"/>
</dbReference>
<dbReference type="Pfam" id="PF04909">
    <property type="entry name" value="Amidohydro_2"/>
    <property type="match status" value="1"/>
</dbReference>
<evidence type="ECO:0000256" key="1">
    <source>
        <dbReference type="ARBA" id="ARBA00022723"/>
    </source>
</evidence>
<name>A0ABW6RZ12_9NOCA</name>
<evidence type="ECO:0000256" key="3">
    <source>
        <dbReference type="ARBA" id="ARBA00023239"/>
    </source>
</evidence>
<dbReference type="Gene3D" id="3.20.20.140">
    <property type="entry name" value="Metal-dependent hydrolases"/>
    <property type="match status" value="1"/>
</dbReference>
<dbReference type="EMBL" id="JBIAQY010000004">
    <property type="protein sequence ID" value="MFF3569275.1"/>
    <property type="molecule type" value="Genomic_DNA"/>
</dbReference>
<gene>
    <name evidence="7" type="ORF">ACFYXQ_16010</name>
</gene>
<dbReference type="RefSeq" id="WP_387404059.1">
    <property type="nucleotide sequence ID" value="NZ_JBIAQY010000004.1"/>
</dbReference>
<reference evidence="7 8" key="1">
    <citation type="submission" date="2024-10" db="EMBL/GenBank/DDBJ databases">
        <title>The Natural Products Discovery Center: Release of the First 8490 Sequenced Strains for Exploring Actinobacteria Biosynthetic Diversity.</title>
        <authorList>
            <person name="Kalkreuter E."/>
            <person name="Kautsar S.A."/>
            <person name="Yang D."/>
            <person name="Bader C.D."/>
            <person name="Teijaro C.N."/>
            <person name="Fluegel L."/>
            <person name="Davis C.M."/>
            <person name="Simpson J.R."/>
            <person name="Lauterbach L."/>
            <person name="Steele A.D."/>
            <person name="Gui C."/>
            <person name="Meng S."/>
            <person name="Li G."/>
            <person name="Viehrig K."/>
            <person name="Ye F."/>
            <person name="Su P."/>
            <person name="Kiefer A.F."/>
            <person name="Nichols A."/>
            <person name="Cepeda A.J."/>
            <person name="Yan W."/>
            <person name="Fan B."/>
            <person name="Jiang Y."/>
            <person name="Adhikari A."/>
            <person name="Zheng C.-J."/>
            <person name="Schuster L."/>
            <person name="Cowan T.M."/>
            <person name="Smanski M.J."/>
            <person name="Chevrette M.G."/>
            <person name="De Carvalho L.P.S."/>
            <person name="Shen B."/>
        </authorList>
    </citation>
    <scope>NUCLEOTIDE SEQUENCE [LARGE SCALE GENOMIC DNA]</scope>
    <source>
        <strain evidence="7 8">NPDC002593</strain>
    </source>
</reference>
<keyword evidence="3" id="KW-0456">Lyase</keyword>